<organism evidence="1 2">
    <name type="scientific">Nicotiana tabacum</name>
    <name type="common">Common tobacco</name>
    <dbReference type="NCBI Taxonomy" id="4097"/>
    <lineage>
        <taxon>Eukaryota</taxon>
        <taxon>Viridiplantae</taxon>
        <taxon>Streptophyta</taxon>
        <taxon>Embryophyta</taxon>
        <taxon>Tracheophyta</taxon>
        <taxon>Spermatophyta</taxon>
        <taxon>Magnoliopsida</taxon>
        <taxon>eudicotyledons</taxon>
        <taxon>Gunneridae</taxon>
        <taxon>Pentapetalae</taxon>
        <taxon>asterids</taxon>
        <taxon>lamiids</taxon>
        <taxon>Solanales</taxon>
        <taxon>Solanaceae</taxon>
        <taxon>Nicotianoideae</taxon>
        <taxon>Nicotianeae</taxon>
        <taxon>Nicotiana</taxon>
    </lineage>
</organism>
<reference evidence="1" key="1">
    <citation type="journal article" date="2014" name="Nat. Commun.">
        <title>The tobacco genome sequence and its comparison with those of tomato and potato.</title>
        <authorList>
            <person name="Sierro N."/>
            <person name="Battey J.N."/>
            <person name="Ouadi S."/>
            <person name="Bakaher N."/>
            <person name="Bovet L."/>
            <person name="Willig A."/>
            <person name="Goepfert S."/>
            <person name="Peitsch M.C."/>
            <person name="Ivanov N.V."/>
        </authorList>
    </citation>
    <scope>NUCLEOTIDE SEQUENCE [LARGE SCALE GENOMIC DNA]</scope>
</reference>
<accession>A0AC58ULU1</accession>
<evidence type="ECO:0000313" key="2">
    <source>
        <dbReference type="RefSeq" id="XP_075110465.1"/>
    </source>
</evidence>
<gene>
    <name evidence="2" type="primary">LOC142181448</name>
</gene>
<proteinExistence type="predicted"/>
<protein>
    <submittedName>
        <fullName evidence="2">Secreted RxLR effector protein 161-like</fullName>
    </submittedName>
</protein>
<name>A0AC58ULU1_TOBAC</name>
<dbReference type="RefSeq" id="XP_075110465.1">
    <property type="nucleotide sequence ID" value="XM_075254364.1"/>
</dbReference>
<reference evidence="2" key="2">
    <citation type="submission" date="2025-08" db="UniProtKB">
        <authorList>
            <consortium name="RefSeq"/>
        </authorList>
    </citation>
    <scope>IDENTIFICATION</scope>
    <source>
        <tissue evidence="2">Leaf</tissue>
    </source>
</reference>
<sequence length="130" mass="14412">MSRIPYASAVRAIMYTMICTRLDVAYALGVTSRYQANPGEEHWKVVKTILKYLRRTKDQFLIYGDSELKLEGYTDASFSSNRDDSKSISAYVFTLNGGAVSWNSSKQATAADSVTEAEYVVASEASKEVV</sequence>
<dbReference type="Proteomes" id="UP000790787">
    <property type="component" value="Chromosome 6"/>
</dbReference>
<evidence type="ECO:0000313" key="1">
    <source>
        <dbReference type="Proteomes" id="UP000790787"/>
    </source>
</evidence>
<keyword evidence="1" id="KW-1185">Reference proteome</keyword>